<sequence>MGHRDSQKIWVYANLTTPSTNKLRVRFGSKVIGWTLELERITLVQPSIQTSVRLSVELLIIVNPSPKKRLHGLNSNDRHGTYDLFQ</sequence>
<organism evidence="1 2">
    <name type="scientific">Diversispora eburnea</name>
    <dbReference type="NCBI Taxonomy" id="1213867"/>
    <lineage>
        <taxon>Eukaryota</taxon>
        <taxon>Fungi</taxon>
        <taxon>Fungi incertae sedis</taxon>
        <taxon>Mucoromycota</taxon>
        <taxon>Glomeromycotina</taxon>
        <taxon>Glomeromycetes</taxon>
        <taxon>Diversisporales</taxon>
        <taxon>Diversisporaceae</taxon>
        <taxon>Diversispora</taxon>
    </lineage>
</organism>
<protein>
    <submittedName>
        <fullName evidence="1">9349_t:CDS:1</fullName>
    </submittedName>
</protein>
<name>A0A9N8V3A1_9GLOM</name>
<evidence type="ECO:0000313" key="2">
    <source>
        <dbReference type="Proteomes" id="UP000789706"/>
    </source>
</evidence>
<keyword evidence="2" id="KW-1185">Reference proteome</keyword>
<evidence type="ECO:0000313" key="1">
    <source>
        <dbReference type="EMBL" id="CAG8436047.1"/>
    </source>
</evidence>
<comment type="caution">
    <text evidence="1">The sequence shown here is derived from an EMBL/GenBank/DDBJ whole genome shotgun (WGS) entry which is preliminary data.</text>
</comment>
<dbReference type="AlphaFoldDB" id="A0A9N8V3A1"/>
<dbReference type="EMBL" id="CAJVPK010000035">
    <property type="protein sequence ID" value="CAG8436047.1"/>
    <property type="molecule type" value="Genomic_DNA"/>
</dbReference>
<proteinExistence type="predicted"/>
<gene>
    <name evidence="1" type="ORF">DEBURN_LOCUS953</name>
</gene>
<dbReference type="Proteomes" id="UP000789706">
    <property type="component" value="Unassembled WGS sequence"/>
</dbReference>
<reference evidence="1" key="1">
    <citation type="submission" date="2021-06" db="EMBL/GenBank/DDBJ databases">
        <authorList>
            <person name="Kallberg Y."/>
            <person name="Tangrot J."/>
            <person name="Rosling A."/>
        </authorList>
    </citation>
    <scope>NUCLEOTIDE SEQUENCE</scope>
    <source>
        <strain evidence="1">AZ414A</strain>
    </source>
</reference>
<accession>A0A9N8V3A1</accession>